<sequence length="260" mass="28987">MPARNLEFKCALVTGGGGGIGRAISEWLISERKEVIIVGRTESKLKSTAEEIGAATYYTLDTGDIPSVTPFIKQLISEHPEVDCLINNAGVQRPLQVLQDKPQEFLQKADQEIDINIRGPMHLTLGFLEHFKSKPNGGLIVNVSSVLGYVPFSVVNPVYNGTKAWVHFWSLNLRTQLKDTNIRVLEIAPPTVATDLHRERSDPDDNKKEKNSNALTVDEFIERVVKQWKGGSETIGAGMSEKILEKWGKEFGSQYEQLTR</sequence>
<reference evidence="4 5" key="1">
    <citation type="journal article" date="2016" name="Nat. Commun.">
        <title>Ectomycorrhizal ecology is imprinted in the genome of the dominant symbiotic fungus Cenococcum geophilum.</title>
        <authorList>
            <consortium name="DOE Joint Genome Institute"/>
            <person name="Peter M."/>
            <person name="Kohler A."/>
            <person name="Ohm R.A."/>
            <person name="Kuo A."/>
            <person name="Krutzmann J."/>
            <person name="Morin E."/>
            <person name="Arend M."/>
            <person name="Barry K.W."/>
            <person name="Binder M."/>
            <person name="Choi C."/>
            <person name="Clum A."/>
            <person name="Copeland A."/>
            <person name="Grisel N."/>
            <person name="Haridas S."/>
            <person name="Kipfer T."/>
            <person name="LaButti K."/>
            <person name="Lindquist E."/>
            <person name="Lipzen A."/>
            <person name="Maire R."/>
            <person name="Meier B."/>
            <person name="Mihaltcheva S."/>
            <person name="Molinier V."/>
            <person name="Murat C."/>
            <person name="Poggeler S."/>
            <person name="Quandt C.A."/>
            <person name="Sperisen C."/>
            <person name="Tritt A."/>
            <person name="Tisserant E."/>
            <person name="Crous P.W."/>
            <person name="Henrissat B."/>
            <person name="Nehls U."/>
            <person name="Egli S."/>
            <person name="Spatafora J.W."/>
            <person name="Grigoriev I.V."/>
            <person name="Martin F.M."/>
        </authorList>
    </citation>
    <scope>NUCLEOTIDE SEQUENCE [LARGE SCALE GENOMIC DNA]</scope>
    <source>
        <strain evidence="4 5">CBS 207.34</strain>
    </source>
</reference>
<dbReference type="Pfam" id="PF00106">
    <property type="entry name" value="adh_short"/>
    <property type="match status" value="1"/>
</dbReference>
<evidence type="ECO:0000256" key="3">
    <source>
        <dbReference type="RuleBase" id="RU000363"/>
    </source>
</evidence>
<dbReference type="GO" id="GO:0016020">
    <property type="term" value="C:membrane"/>
    <property type="evidence" value="ECO:0007669"/>
    <property type="project" value="TreeGrafter"/>
</dbReference>
<gene>
    <name evidence="4" type="ORF">AOQ84DRAFT_424901</name>
</gene>
<keyword evidence="5" id="KW-1185">Reference proteome</keyword>
<evidence type="ECO:0000256" key="2">
    <source>
        <dbReference type="ARBA" id="ARBA00023002"/>
    </source>
</evidence>
<dbReference type="PRINTS" id="PR00081">
    <property type="entry name" value="GDHRDH"/>
</dbReference>
<organism evidence="4 5">
    <name type="scientific">Glonium stellatum</name>
    <dbReference type="NCBI Taxonomy" id="574774"/>
    <lineage>
        <taxon>Eukaryota</taxon>
        <taxon>Fungi</taxon>
        <taxon>Dikarya</taxon>
        <taxon>Ascomycota</taxon>
        <taxon>Pezizomycotina</taxon>
        <taxon>Dothideomycetes</taxon>
        <taxon>Pleosporomycetidae</taxon>
        <taxon>Gloniales</taxon>
        <taxon>Gloniaceae</taxon>
        <taxon>Glonium</taxon>
    </lineage>
</organism>
<dbReference type="PANTHER" id="PTHR44196:SF1">
    <property type="entry name" value="DEHYDROGENASE_REDUCTASE SDR FAMILY MEMBER 7B"/>
    <property type="match status" value="1"/>
</dbReference>
<dbReference type="InterPro" id="IPR002347">
    <property type="entry name" value="SDR_fam"/>
</dbReference>
<dbReference type="SUPFAM" id="SSF51735">
    <property type="entry name" value="NAD(P)-binding Rossmann-fold domains"/>
    <property type="match status" value="1"/>
</dbReference>
<dbReference type="PANTHER" id="PTHR44196">
    <property type="entry name" value="DEHYDROGENASE/REDUCTASE SDR FAMILY MEMBER 7B"/>
    <property type="match status" value="1"/>
</dbReference>
<proteinExistence type="inferred from homology"/>
<evidence type="ECO:0000313" key="4">
    <source>
        <dbReference type="EMBL" id="OCL11156.1"/>
    </source>
</evidence>
<keyword evidence="2" id="KW-0560">Oxidoreductase</keyword>
<comment type="similarity">
    <text evidence="1 3">Belongs to the short-chain dehydrogenases/reductases (SDR) family.</text>
</comment>
<name>A0A8E2F6R8_9PEZI</name>
<dbReference type="PRINTS" id="PR00080">
    <property type="entry name" value="SDRFAMILY"/>
</dbReference>
<dbReference type="EMBL" id="KV749108">
    <property type="protein sequence ID" value="OCL11156.1"/>
    <property type="molecule type" value="Genomic_DNA"/>
</dbReference>
<evidence type="ECO:0000313" key="5">
    <source>
        <dbReference type="Proteomes" id="UP000250140"/>
    </source>
</evidence>
<accession>A0A8E2F6R8</accession>
<dbReference type="AlphaFoldDB" id="A0A8E2F6R8"/>
<dbReference type="GO" id="GO:0016491">
    <property type="term" value="F:oxidoreductase activity"/>
    <property type="evidence" value="ECO:0007669"/>
    <property type="project" value="UniProtKB-KW"/>
</dbReference>
<dbReference type="Proteomes" id="UP000250140">
    <property type="component" value="Unassembled WGS sequence"/>
</dbReference>
<protein>
    <submittedName>
        <fullName evidence="4">NAD(P)-binding protein</fullName>
    </submittedName>
</protein>
<dbReference type="Gene3D" id="3.40.50.720">
    <property type="entry name" value="NAD(P)-binding Rossmann-like Domain"/>
    <property type="match status" value="1"/>
</dbReference>
<dbReference type="InterPro" id="IPR036291">
    <property type="entry name" value="NAD(P)-bd_dom_sf"/>
</dbReference>
<dbReference type="OrthoDB" id="37659at2759"/>
<evidence type="ECO:0000256" key="1">
    <source>
        <dbReference type="ARBA" id="ARBA00006484"/>
    </source>
</evidence>